<accession>A0A2T6WZU1</accession>
<evidence type="ECO:0000313" key="2">
    <source>
        <dbReference type="EMBL" id="QXR42388.1"/>
    </source>
</evidence>
<evidence type="ECO:0000313" key="1">
    <source>
        <dbReference type="EMBL" id="PUF70905.1"/>
    </source>
</evidence>
<protein>
    <submittedName>
        <fullName evidence="1">Uncharacterized protein</fullName>
    </submittedName>
</protein>
<sequence>MRIEFQDAGYEARLIITGNLFEARKIDNLVDRVLFANPQLRAVQNGFFFREVFITGLQIYVLCAEALLEAEGFKVKETGAEG</sequence>
<reference evidence="2" key="3">
    <citation type="submission" date="2021-05" db="EMBL/GenBank/DDBJ databases">
        <title>Whole genome sequencing of cultured pathogen.</title>
        <authorList>
            <person name="Hoffmann M."/>
            <person name="Balkey M."/>
            <person name="Luo Y."/>
        </authorList>
    </citation>
    <scope>NUCLEOTIDE SEQUENCE</scope>
    <source>
        <strain evidence="5">CFSAN058545</strain>
        <strain evidence="3">CFSAN058591</strain>
        <strain evidence="2">CFSAN058620</strain>
    </source>
</reference>
<dbReference type="EMBL" id="CP077699">
    <property type="protein sequence ID" value="QXR60328.1"/>
    <property type="molecule type" value="Genomic_DNA"/>
</dbReference>
<dbReference type="AlphaFoldDB" id="A0A2T6WZU1"/>
<reference evidence="1 6" key="1">
    <citation type="submission" date="2018-04" db="EMBL/GenBank/DDBJ databases">
        <title>Whole genome sequencing of Salmonella enterica.</title>
        <authorList>
            <person name="Bell R."/>
        </authorList>
    </citation>
    <scope>NUCLEOTIDE SEQUENCE [LARGE SCALE GENOMIC DNA]</scope>
    <source>
        <strain evidence="1 6">CFSAN058603</strain>
    </source>
</reference>
<organism evidence="1 6">
    <name type="scientific">Salmonella enterica I</name>
    <dbReference type="NCBI Taxonomy" id="59201"/>
    <lineage>
        <taxon>Bacteria</taxon>
        <taxon>Pseudomonadati</taxon>
        <taxon>Pseudomonadota</taxon>
        <taxon>Gammaproteobacteria</taxon>
        <taxon>Enterobacterales</taxon>
        <taxon>Enterobacteriaceae</taxon>
        <taxon>Salmonella</taxon>
    </lineage>
</organism>
<dbReference type="EMBL" id="CP077706">
    <property type="protein sequence ID" value="QXR74546.1"/>
    <property type="molecule type" value="Genomic_DNA"/>
</dbReference>
<dbReference type="RefSeq" id="WP_058645051.1">
    <property type="nucleotide sequence ID" value="NZ_CP077691.1"/>
</dbReference>
<evidence type="ECO:0000313" key="6">
    <source>
        <dbReference type="Proteomes" id="UP000250700"/>
    </source>
</evidence>
<proteinExistence type="predicted"/>
<name>A0A2T6WZU1_SALET</name>
<dbReference type="Proteomes" id="UP000250700">
    <property type="component" value="Unassembled WGS sequence"/>
</dbReference>
<reference evidence="2" key="2">
    <citation type="submission" date="2018-04" db="EMBL/GenBank/DDBJ databases">
        <authorList>
            <person name="Bell R."/>
        </authorList>
    </citation>
    <scope>NUCLEOTIDE SEQUENCE</scope>
    <source>
        <strain evidence="5">CFSAN058545</strain>
        <strain evidence="3">CFSAN058591</strain>
        <strain evidence="2">CFSAN058620</strain>
    </source>
</reference>
<evidence type="ECO:0000313" key="4">
    <source>
        <dbReference type="EMBL" id="QXR61116.1"/>
    </source>
</evidence>
<dbReference type="EMBL" id="QARU01000042">
    <property type="protein sequence ID" value="PUF70905.1"/>
    <property type="molecule type" value="Genomic_DNA"/>
</dbReference>
<evidence type="ECO:0000313" key="5">
    <source>
        <dbReference type="EMBL" id="QXR74546.1"/>
    </source>
</evidence>
<dbReference type="EMBL" id="CP077699">
    <property type="protein sequence ID" value="QXR61116.1"/>
    <property type="molecule type" value="Genomic_DNA"/>
</dbReference>
<dbReference type="EMBL" id="CP077691">
    <property type="protein sequence ID" value="QXR42388.1"/>
    <property type="molecule type" value="Genomic_DNA"/>
</dbReference>
<evidence type="ECO:0000313" key="3">
    <source>
        <dbReference type="EMBL" id="QXR60328.1"/>
    </source>
</evidence>
<gene>
    <name evidence="5" type="ORF">DAX52_009980</name>
    <name evidence="1" type="ORF">DAX91_27435</name>
    <name evidence="2" type="ORF">DAX98_011055</name>
    <name evidence="3" type="ORF">DAY16_006130</name>
    <name evidence="4" type="ORF">DAY16_010490</name>
</gene>